<dbReference type="AlphaFoldDB" id="A0A1J5R7G9"/>
<proteinExistence type="predicted"/>
<reference evidence="1" key="1">
    <citation type="submission" date="2016-10" db="EMBL/GenBank/DDBJ databases">
        <title>Sequence of Gallionella enrichment culture.</title>
        <authorList>
            <person name="Poehlein A."/>
            <person name="Muehling M."/>
            <person name="Daniel R."/>
        </authorList>
    </citation>
    <scope>NUCLEOTIDE SEQUENCE</scope>
</reference>
<evidence type="ECO:0000313" key="1">
    <source>
        <dbReference type="EMBL" id="OIQ87999.1"/>
    </source>
</evidence>
<name>A0A1J5R7G9_9ZZZZ</name>
<protein>
    <submittedName>
        <fullName evidence="1">Uncharacterized protein</fullName>
    </submittedName>
</protein>
<comment type="caution">
    <text evidence="1">The sequence shown here is derived from an EMBL/GenBank/DDBJ whole genome shotgun (WGS) entry which is preliminary data.</text>
</comment>
<organism evidence="1">
    <name type="scientific">mine drainage metagenome</name>
    <dbReference type="NCBI Taxonomy" id="410659"/>
    <lineage>
        <taxon>unclassified sequences</taxon>
        <taxon>metagenomes</taxon>
        <taxon>ecological metagenomes</taxon>
    </lineage>
</organism>
<dbReference type="EMBL" id="MLJW01000393">
    <property type="protein sequence ID" value="OIQ87999.1"/>
    <property type="molecule type" value="Genomic_DNA"/>
</dbReference>
<accession>A0A1J5R7G9</accession>
<sequence>MTTQKLTLDEVTELAATIEFGDSGVGGWPADGEIVLATATGELWRGRLSDTAMDAAEHVWATRTSARGLSDQEAVGVLRAAVDYDARFYGLTVDWPQARVEVDGAVARVSATVHRTPEVVVGTSTRRASVVLELVDLHPTHAAWQIEDAAGRLADEQALAVADLDAPDVASLWERACSAWTSLARSAGLSAAEGLTMTLAVSDLDEGSCGELRVSAAVR</sequence>
<gene>
    <name evidence="1" type="ORF">GALL_301390</name>
</gene>